<dbReference type="eggNOG" id="COG1566">
    <property type="taxonomic scope" value="Bacteria"/>
</dbReference>
<evidence type="ECO:0000313" key="9">
    <source>
        <dbReference type="Proteomes" id="UP000001399"/>
    </source>
</evidence>
<feature type="domain" description="Multidrug resistance protein MdtA-like barrel-sandwich hybrid" evidence="6">
    <location>
        <begin position="56"/>
        <end position="195"/>
    </location>
</feature>
<dbReference type="NCBIfam" id="TIGR01730">
    <property type="entry name" value="RND_mfp"/>
    <property type="match status" value="1"/>
</dbReference>
<evidence type="ECO:0000256" key="2">
    <source>
        <dbReference type="ARBA" id="ARBA00022692"/>
    </source>
</evidence>
<dbReference type="OrthoDB" id="9811754at2"/>
<dbReference type="Pfam" id="PF25963">
    <property type="entry name" value="Beta-barrel_AAEA"/>
    <property type="match status" value="1"/>
</dbReference>
<dbReference type="GO" id="GO:0016020">
    <property type="term" value="C:membrane"/>
    <property type="evidence" value="ECO:0007669"/>
    <property type="project" value="InterPro"/>
</dbReference>
<organism evidence="8 9">
    <name type="scientific">Rhodomicrobium vannielii (strain ATCC 17100 / DSM 162 / LMG 4299 / NCIMB 10020 / ATH 3.1.1)</name>
    <dbReference type="NCBI Taxonomy" id="648757"/>
    <lineage>
        <taxon>Bacteria</taxon>
        <taxon>Pseudomonadati</taxon>
        <taxon>Pseudomonadota</taxon>
        <taxon>Alphaproteobacteria</taxon>
        <taxon>Hyphomicrobiales</taxon>
        <taxon>Hyphomicrobiaceae</taxon>
        <taxon>Rhodomicrobium</taxon>
    </lineage>
</organism>
<dbReference type="GO" id="GO:0022857">
    <property type="term" value="F:transmembrane transporter activity"/>
    <property type="evidence" value="ECO:0007669"/>
    <property type="project" value="InterPro"/>
</dbReference>
<keyword evidence="4 5" id="KW-0472">Membrane</keyword>
<keyword evidence="9" id="KW-1185">Reference proteome</keyword>
<dbReference type="SUPFAM" id="SSF111369">
    <property type="entry name" value="HlyD-like secretion proteins"/>
    <property type="match status" value="1"/>
</dbReference>
<dbReference type="PANTHER" id="PTHR30367:SF12">
    <property type="entry name" value="P-HYDROXYBENZOIC ACID EFFLUX PUMP SUBUNIT AAEA"/>
    <property type="match status" value="1"/>
</dbReference>
<protein>
    <submittedName>
        <fullName evidence="8">Efflux transporter, RND family, MFP subunit</fullName>
    </submittedName>
</protein>
<dbReference type="EMBL" id="CP002292">
    <property type="protein sequence ID" value="ADP71964.1"/>
    <property type="molecule type" value="Genomic_DNA"/>
</dbReference>
<dbReference type="Gene3D" id="2.40.50.100">
    <property type="match status" value="1"/>
</dbReference>
<dbReference type="HOGENOM" id="CLU_018816_15_2_5"/>
<evidence type="ECO:0000256" key="4">
    <source>
        <dbReference type="ARBA" id="ARBA00023136"/>
    </source>
</evidence>
<reference evidence="9" key="1">
    <citation type="journal article" date="2011" name="J. Bacteriol.">
        <title>Genome sequences of eight morphologically diverse alphaproteobacteria.</title>
        <authorList>
            <consortium name="US DOE Joint Genome Institute"/>
            <person name="Brown P.J."/>
            <person name="Kysela D.T."/>
            <person name="Buechlein A."/>
            <person name="Hemmerich C."/>
            <person name="Brun Y.V."/>
        </authorList>
    </citation>
    <scope>NUCLEOTIDE SEQUENCE [LARGE SCALE GENOMIC DNA]</scope>
    <source>
        <strain evidence="9">ATCC 17100 / ATH 3.1.1 / DSM 162 / LMG 4299</strain>
    </source>
</reference>
<dbReference type="AlphaFoldDB" id="E3I838"/>
<proteinExistence type="inferred from homology"/>
<dbReference type="Pfam" id="PF25917">
    <property type="entry name" value="BSH_RND"/>
    <property type="match status" value="1"/>
</dbReference>
<evidence type="ECO:0000256" key="3">
    <source>
        <dbReference type="ARBA" id="ARBA00022989"/>
    </source>
</evidence>
<evidence type="ECO:0000256" key="5">
    <source>
        <dbReference type="SAM" id="Phobius"/>
    </source>
</evidence>
<dbReference type="InterPro" id="IPR050393">
    <property type="entry name" value="MFP_Efflux_Pump"/>
</dbReference>
<feature type="domain" description="p-hydroxybenzoic acid efflux pump subunit AaeA-like beta-barrel" evidence="7">
    <location>
        <begin position="199"/>
        <end position="295"/>
    </location>
</feature>
<evidence type="ECO:0000259" key="6">
    <source>
        <dbReference type="Pfam" id="PF25917"/>
    </source>
</evidence>
<name>E3I838_RHOVT</name>
<dbReference type="KEGG" id="rva:Rvan_2753"/>
<dbReference type="RefSeq" id="WP_013420339.1">
    <property type="nucleotide sequence ID" value="NC_014664.1"/>
</dbReference>
<evidence type="ECO:0000313" key="8">
    <source>
        <dbReference type="EMBL" id="ADP71964.1"/>
    </source>
</evidence>
<accession>E3I838</accession>
<feature type="transmembrane region" description="Helical" evidence="5">
    <location>
        <begin position="20"/>
        <end position="41"/>
    </location>
</feature>
<dbReference type="InterPro" id="IPR058634">
    <property type="entry name" value="AaeA-lik-b-barrel"/>
</dbReference>
<dbReference type="InterPro" id="IPR006143">
    <property type="entry name" value="RND_pump_MFP"/>
</dbReference>
<keyword evidence="2 5" id="KW-0812">Transmembrane</keyword>
<dbReference type="Proteomes" id="UP000001399">
    <property type="component" value="Chromosome"/>
</dbReference>
<sequence>MTTPAKTTPPKTSAPFLLRFLVTLAMTGAALLIGASLWYYYIDAPWTRDGRVRADVVAVAPDVPGLVTEVLVTDNKRVKRGDVLFRIDPERFRLALAQADAVLEGRKAALDLASSDYDRYRNMTEIAVSRQKVEAAFEAKLTAKAAYDQAIADKAVAKLNLERSTVRAPVNGRVVNVSLLPGAYVATGQGVFALLDEDSLRVEGYFEETKLGRIHVGDRARVRLMGESAELMGRVESIAAGVEDRERSAGSKLLPNVNPTFSWVRLAMRVPVRIALDNAADRDKLVSGRTATVFIENGTLKKWAPFQWESSLLQRIANPSGTSS</sequence>
<dbReference type="STRING" id="648757.Rvan_2753"/>
<keyword evidence="3 5" id="KW-1133">Transmembrane helix</keyword>
<comment type="similarity">
    <text evidence="1">Belongs to the membrane fusion protein (MFP) (TC 8.A.1) family.</text>
</comment>
<dbReference type="InterPro" id="IPR058625">
    <property type="entry name" value="MdtA-like_BSH"/>
</dbReference>
<dbReference type="Gene3D" id="2.40.30.170">
    <property type="match status" value="1"/>
</dbReference>
<dbReference type="PANTHER" id="PTHR30367">
    <property type="entry name" value="P-HYDROXYBENZOIC ACID EFFLUX PUMP SUBUNIT AAEA-RELATED"/>
    <property type="match status" value="1"/>
</dbReference>
<evidence type="ECO:0000256" key="1">
    <source>
        <dbReference type="ARBA" id="ARBA00009477"/>
    </source>
</evidence>
<gene>
    <name evidence="8" type="ordered locus">Rvan_2753</name>
</gene>
<evidence type="ECO:0000259" key="7">
    <source>
        <dbReference type="Pfam" id="PF25963"/>
    </source>
</evidence>